<dbReference type="EMBL" id="JARJFB010000151">
    <property type="protein sequence ID" value="MEA0971496.1"/>
    <property type="molecule type" value="Genomic_DNA"/>
</dbReference>
<dbReference type="NCBIfam" id="NF033652">
    <property type="entry name" value="LbtU_sider_porin"/>
    <property type="match status" value="1"/>
</dbReference>
<organism evidence="1 2">
    <name type="scientific">Candidatus Megaera venefica</name>
    <dbReference type="NCBI Taxonomy" id="2055910"/>
    <lineage>
        <taxon>Bacteria</taxon>
        <taxon>Pseudomonadati</taxon>
        <taxon>Pseudomonadota</taxon>
        <taxon>Alphaproteobacteria</taxon>
        <taxon>Rickettsiales</taxon>
        <taxon>Rickettsiaceae</taxon>
        <taxon>Candidatus Megaera</taxon>
    </lineage>
</organism>
<dbReference type="RefSeq" id="WP_322777402.1">
    <property type="nucleotide sequence ID" value="NZ_JARJFB010000151.1"/>
</dbReference>
<comment type="caution">
    <text evidence="1">The sequence shown here is derived from an EMBL/GenBank/DDBJ whole genome shotgun (WGS) entry which is preliminary data.</text>
</comment>
<gene>
    <name evidence="1" type="ORF">Megvenef_01475</name>
</gene>
<reference evidence="1 2" key="1">
    <citation type="submission" date="2023-03" db="EMBL/GenBank/DDBJ databases">
        <title>Host association and intracellularity evolved multiple times independently in the Rickettsiales.</title>
        <authorList>
            <person name="Castelli M."/>
            <person name="Nardi T."/>
            <person name="Gammuto L."/>
            <person name="Bellinzona G."/>
            <person name="Sabaneyeva E."/>
            <person name="Potekhin A."/>
            <person name="Serra V."/>
            <person name="Petroni G."/>
            <person name="Sassera D."/>
        </authorList>
    </citation>
    <scope>NUCLEOTIDE SEQUENCE [LARGE SCALE GENOMIC DNA]</scope>
    <source>
        <strain evidence="1 2">Sr 2-6</strain>
    </source>
</reference>
<name>A0ABU5NEB9_9RICK</name>
<keyword evidence="2" id="KW-1185">Reference proteome</keyword>
<sequence length="411" mass="45570">MRIINILTFILITLSFSLSSVKGELVESKDISSEKNSRILSRNQAILYGDKFKIEGINFSGLIVGELIASDTDQNKSSRFNKKNTYSTFCVPKITLYAVSNLNEWAAANLGLNFAPSSGDCSACGYGGKNDPSRFNKYDKIDEAHIVFANRDFSPYFAKIGIQYFNYGQYSPHSIPANFTQLLTQIQAPGITVGYMPPENGLNFSVFSFTDKIKKDSTSKINNIGIQAGYISNEESGKTELSLDIVKNIASSVNYIVSSSQCCINPLNKSYRKSVPGVSFTAKKQFSDFYTTAQFTSALTKFDKKDISWKESGAKPAALLLDVTYKFKAFSEKQNLVGMNYQKSTQALNLKGNDLGRGLPEHRVQAYYSIEAWKNIELGTQIIWDKDYKSKNGGTGKTSVTSLITLMAKIM</sequence>
<evidence type="ECO:0000313" key="1">
    <source>
        <dbReference type="EMBL" id="MEA0971496.1"/>
    </source>
</evidence>
<protein>
    <recommendedName>
        <fullName evidence="3">Outer membrane protein</fullName>
    </recommendedName>
</protein>
<evidence type="ECO:0008006" key="3">
    <source>
        <dbReference type="Google" id="ProtNLM"/>
    </source>
</evidence>
<dbReference type="Proteomes" id="UP001291687">
    <property type="component" value="Unassembled WGS sequence"/>
</dbReference>
<proteinExistence type="predicted"/>
<evidence type="ECO:0000313" key="2">
    <source>
        <dbReference type="Proteomes" id="UP001291687"/>
    </source>
</evidence>
<accession>A0ABU5NEB9</accession>